<feature type="transmembrane region" description="Helical" evidence="1">
    <location>
        <begin position="28"/>
        <end position="50"/>
    </location>
</feature>
<gene>
    <name evidence="3" type="ORF">SAMN05216352_11222</name>
</gene>
<feature type="domain" description="YrhK" evidence="2">
    <location>
        <begin position="24"/>
        <end position="79"/>
    </location>
</feature>
<dbReference type="OrthoDB" id="2135402at2"/>
<keyword evidence="1" id="KW-0472">Membrane</keyword>
<dbReference type="Proteomes" id="UP000199017">
    <property type="component" value="Unassembled WGS sequence"/>
</dbReference>
<proteinExistence type="predicted"/>
<dbReference type="AlphaFoldDB" id="A0A1G8NHE6"/>
<name>A0A1G8NHE6_9BACI</name>
<accession>A0A1G8NHE6</accession>
<keyword evidence="1" id="KW-0812">Transmembrane</keyword>
<organism evidence="3 4">
    <name type="scientific">Alteribacillus bidgolensis</name>
    <dbReference type="NCBI Taxonomy" id="930129"/>
    <lineage>
        <taxon>Bacteria</taxon>
        <taxon>Bacillati</taxon>
        <taxon>Bacillota</taxon>
        <taxon>Bacilli</taxon>
        <taxon>Bacillales</taxon>
        <taxon>Bacillaceae</taxon>
        <taxon>Alteribacillus</taxon>
    </lineage>
</organism>
<dbReference type="Pfam" id="PF14145">
    <property type="entry name" value="YrhK"/>
    <property type="match status" value="1"/>
</dbReference>
<dbReference type="RefSeq" id="WP_091587022.1">
    <property type="nucleotide sequence ID" value="NZ_FNDU01000012.1"/>
</dbReference>
<reference evidence="3 4" key="1">
    <citation type="submission" date="2016-10" db="EMBL/GenBank/DDBJ databases">
        <authorList>
            <person name="de Groot N.N."/>
        </authorList>
    </citation>
    <scope>NUCLEOTIDE SEQUENCE [LARGE SCALE GENOMIC DNA]</scope>
    <source>
        <strain evidence="4">P4B,CCM 7963,CECT 7998,DSM 25260,IBRC-M 10614,KCTC 13821</strain>
    </source>
</reference>
<sequence length="103" mass="12103">MPAIKDEKHYVNIKAGRFRVFFRKRYRLITTLNDILIGFLFVLGSCLNFFQATANFGNVAYLLASFTLTVRPILKLIHNSTLRNEMKDKDSYNINKTYKNYSR</sequence>
<keyword evidence="1" id="KW-1133">Transmembrane helix</keyword>
<dbReference type="EMBL" id="FNDU01000012">
    <property type="protein sequence ID" value="SDI79507.1"/>
    <property type="molecule type" value="Genomic_DNA"/>
</dbReference>
<evidence type="ECO:0000256" key="1">
    <source>
        <dbReference type="SAM" id="Phobius"/>
    </source>
</evidence>
<protein>
    <submittedName>
        <fullName evidence="3">YrhK-like protein</fullName>
    </submittedName>
</protein>
<dbReference type="STRING" id="930129.SAMN05216352_11222"/>
<evidence type="ECO:0000313" key="4">
    <source>
        <dbReference type="Proteomes" id="UP000199017"/>
    </source>
</evidence>
<dbReference type="InterPro" id="IPR025424">
    <property type="entry name" value="YrhK_domain"/>
</dbReference>
<evidence type="ECO:0000313" key="3">
    <source>
        <dbReference type="EMBL" id="SDI79507.1"/>
    </source>
</evidence>
<feature type="transmembrane region" description="Helical" evidence="1">
    <location>
        <begin position="56"/>
        <end position="74"/>
    </location>
</feature>
<keyword evidence="4" id="KW-1185">Reference proteome</keyword>
<evidence type="ECO:0000259" key="2">
    <source>
        <dbReference type="Pfam" id="PF14145"/>
    </source>
</evidence>